<gene>
    <name evidence="2" type="ORF">DD924_16890</name>
</gene>
<protein>
    <submittedName>
        <fullName evidence="2">Uncharacterized protein</fullName>
    </submittedName>
</protein>
<dbReference type="STRING" id="937773.SPSINT_1260"/>
<evidence type="ECO:0000256" key="1">
    <source>
        <dbReference type="SAM" id="MobiDB-lite"/>
    </source>
</evidence>
<accession>A0A317Z574</accession>
<reference evidence="2 3" key="1">
    <citation type="journal article" date="2018" name="Vet. Microbiol.">
        <title>Clonal diversity and geographic distribution of methicillin-resistant Staphylococcus pseudintermedius from Australian animals: Discovery of novel sequence types.</title>
        <authorList>
            <person name="Worthing K.A."/>
            <person name="Abraham S."/>
            <person name="Coombs G.W."/>
            <person name="Pang S."/>
            <person name="Saputra S."/>
            <person name="Jordan D."/>
            <person name="Trott D.J."/>
            <person name="Norris J.M."/>
        </authorList>
    </citation>
    <scope>NUCLEOTIDE SEQUENCE [LARGE SCALE GENOMIC DNA]</scope>
    <source>
        <strain evidence="2 3">ST71 3</strain>
    </source>
</reference>
<dbReference type="AlphaFoldDB" id="A0A317Z574"/>
<organism evidence="2 3">
    <name type="scientific">Staphylococcus pseudintermedius</name>
    <dbReference type="NCBI Taxonomy" id="283734"/>
    <lineage>
        <taxon>Bacteria</taxon>
        <taxon>Bacillati</taxon>
        <taxon>Bacillota</taxon>
        <taxon>Bacilli</taxon>
        <taxon>Bacillales</taxon>
        <taxon>Staphylococcaceae</taxon>
        <taxon>Staphylococcus</taxon>
        <taxon>Staphylococcus intermedius group</taxon>
    </lineage>
</organism>
<sequence length="76" mass="8576">AEKENATSKSIRKIERAFFVSLFEDQGLTEEDVLNNMTTRTYKEASNAIFREINAEDEEASKVGTDEAGKTEKQSQ</sequence>
<name>A0A317Z574_STAPS</name>
<dbReference type="EMBL" id="QEIV01001942">
    <property type="protein sequence ID" value="PWZ94693.1"/>
    <property type="molecule type" value="Genomic_DNA"/>
</dbReference>
<feature type="region of interest" description="Disordered" evidence="1">
    <location>
        <begin position="53"/>
        <end position="76"/>
    </location>
</feature>
<proteinExistence type="predicted"/>
<feature type="compositionally biased region" description="Basic and acidic residues" evidence="1">
    <location>
        <begin position="60"/>
        <end position="76"/>
    </location>
</feature>
<evidence type="ECO:0000313" key="3">
    <source>
        <dbReference type="Proteomes" id="UP000246351"/>
    </source>
</evidence>
<dbReference type="Proteomes" id="UP000246351">
    <property type="component" value="Unassembled WGS sequence"/>
</dbReference>
<comment type="caution">
    <text evidence="2">The sequence shown here is derived from an EMBL/GenBank/DDBJ whole genome shotgun (WGS) entry which is preliminary data.</text>
</comment>
<dbReference type="InterPro" id="IPR057006">
    <property type="entry name" value="Phage_TAC_19"/>
</dbReference>
<dbReference type="RefSeq" id="WP_110162046.1">
    <property type="nucleotide sequence ID" value="NZ_QEIX01000773.1"/>
</dbReference>
<evidence type="ECO:0000313" key="2">
    <source>
        <dbReference type="EMBL" id="PWZ94693.1"/>
    </source>
</evidence>
<feature type="non-terminal residue" evidence="2">
    <location>
        <position position="1"/>
    </location>
</feature>
<dbReference type="Pfam" id="PF23857">
    <property type="entry name" value="Phage_TAC_19"/>
    <property type="match status" value="1"/>
</dbReference>